<proteinExistence type="predicted"/>
<feature type="region of interest" description="Disordered" evidence="1">
    <location>
        <begin position="124"/>
        <end position="147"/>
    </location>
</feature>
<accession>A0A7K0D1H6</accession>
<evidence type="ECO:0000313" key="3">
    <source>
        <dbReference type="Proteomes" id="UP000438448"/>
    </source>
</evidence>
<reference evidence="2 3" key="1">
    <citation type="submission" date="2019-10" db="EMBL/GenBank/DDBJ databases">
        <title>Nocardia macrotermitis sp. nov. and Nocardia aurantia sp. nov., isolated from the gut of fungus growing-termite Macrotermes natalensis.</title>
        <authorList>
            <person name="Benndorf R."/>
            <person name="Schwitalla J."/>
            <person name="Martin K."/>
            <person name="De Beer W."/>
            <person name="Kaster A.-K."/>
            <person name="Vollmers J."/>
            <person name="Poulsen M."/>
            <person name="Beemelmanns C."/>
        </authorList>
    </citation>
    <scope>NUCLEOTIDE SEQUENCE [LARGE SCALE GENOMIC DNA]</scope>
    <source>
        <strain evidence="2 3">RB20</strain>
    </source>
</reference>
<organism evidence="2 3">
    <name type="scientific">Nocardia macrotermitis</name>
    <dbReference type="NCBI Taxonomy" id="2585198"/>
    <lineage>
        <taxon>Bacteria</taxon>
        <taxon>Bacillati</taxon>
        <taxon>Actinomycetota</taxon>
        <taxon>Actinomycetes</taxon>
        <taxon>Mycobacteriales</taxon>
        <taxon>Nocardiaceae</taxon>
        <taxon>Nocardia</taxon>
    </lineage>
</organism>
<gene>
    <name evidence="2" type="ORF">NRB20_26380</name>
</gene>
<evidence type="ECO:0000256" key="1">
    <source>
        <dbReference type="SAM" id="MobiDB-lite"/>
    </source>
</evidence>
<comment type="caution">
    <text evidence="2">The sequence shown here is derived from an EMBL/GenBank/DDBJ whole genome shotgun (WGS) entry which is preliminary data.</text>
</comment>
<dbReference type="AlphaFoldDB" id="A0A7K0D1H6"/>
<evidence type="ECO:0000313" key="2">
    <source>
        <dbReference type="EMBL" id="MQY19548.1"/>
    </source>
</evidence>
<feature type="compositionally biased region" description="Low complexity" evidence="1">
    <location>
        <begin position="14"/>
        <end position="35"/>
    </location>
</feature>
<feature type="compositionally biased region" description="Acidic residues" evidence="1">
    <location>
        <begin position="130"/>
        <end position="140"/>
    </location>
</feature>
<dbReference type="EMBL" id="WEGK01000005">
    <property type="protein sequence ID" value="MQY19548.1"/>
    <property type="molecule type" value="Genomic_DNA"/>
</dbReference>
<name>A0A7K0D1H6_9NOCA</name>
<dbReference type="Proteomes" id="UP000438448">
    <property type="component" value="Unassembled WGS sequence"/>
</dbReference>
<protein>
    <recommendedName>
        <fullName evidence="4">YbaB/EbfC DNA-binding family protein</fullName>
    </recommendedName>
</protein>
<sequence length="147" mass="15418">MVSTESGGSGIGPVVGEAGAEPVEESAAPESPVVEQAQQPVLVEWTAANRTGSISVRTTEQGLPLGISVDKAELRRDPGALAAEVLRLCKQAANRAALARRAEFEAAGVDSAALHRMGLPTPAEVAQSELVEEDEYETEPESWLRSV</sequence>
<evidence type="ECO:0008006" key="4">
    <source>
        <dbReference type="Google" id="ProtNLM"/>
    </source>
</evidence>
<keyword evidence="3" id="KW-1185">Reference proteome</keyword>
<feature type="region of interest" description="Disordered" evidence="1">
    <location>
        <begin position="1"/>
        <end position="35"/>
    </location>
</feature>